<evidence type="ECO:0000313" key="5">
    <source>
        <dbReference type="EMBL" id="WOO79453.1"/>
    </source>
</evidence>
<dbReference type="SUPFAM" id="SSF51735">
    <property type="entry name" value="NAD(P)-binding Rossmann-fold domains"/>
    <property type="match status" value="1"/>
</dbReference>
<keyword evidence="3" id="KW-0560">Oxidoreductase</keyword>
<dbReference type="Pfam" id="PF13460">
    <property type="entry name" value="NAD_binding_10"/>
    <property type="match status" value="1"/>
</dbReference>
<dbReference type="RefSeq" id="XP_062625485.1">
    <property type="nucleotide sequence ID" value="XM_062769501.1"/>
</dbReference>
<organism evidence="5 6">
    <name type="scientific">Vanrija pseudolonga</name>
    <dbReference type="NCBI Taxonomy" id="143232"/>
    <lineage>
        <taxon>Eukaryota</taxon>
        <taxon>Fungi</taxon>
        <taxon>Dikarya</taxon>
        <taxon>Basidiomycota</taxon>
        <taxon>Agaricomycotina</taxon>
        <taxon>Tremellomycetes</taxon>
        <taxon>Trichosporonales</taxon>
        <taxon>Trichosporonaceae</taxon>
        <taxon>Vanrija</taxon>
    </lineage>
</organism>
<dbReference type="Proteomes" id="UP000827549">
    <property type="component" value="Chromosome 2"/>
</dbReference>
<sequence>MSPTIAVLAPTGLLGNFIVKSLAESGKATVVALHRASSDLSKLPKGVQTRVLDYESASAADVHKALEGVDILVNAVSKAAPDADIRFLEALATLPKKLTAYVPSDYSVPWTHGEEDDPANAIVYTKVVAAKKAKELGVQLTPVLNGSFEPFTFFPGFVGIWLEENKAKFYGKALENPLPVTSPAYLGAGVAQLVTSPEFTPGKTYTIFEQSWTGRQLVDAIAKAKGAETTLETFTDAELEGLRANGPLGVLSGALIKKWGVGEFPEVNPFKPQGVTPRTVADAVASALGSK</sequence>
<dbReference type="Gene3D" id="3.40.50.720">
    <property type="entry name" value="NAD(P)-binding Rossmann-like Domain"/>
    <property type="match status" value="1"/>
</dbReference>
<protein>
    <recommendedName>
        <fullName evidence="4">NAD(P)-binding domain-containing protein</fullName>
    </recommendedName>
</protein>
<dbReference type="InterPro" id="IPR036291">
    <property type="entry name" value="NAD(P)-bd_dom_sf"/>
</dbReference>
<dbReference type="GO" id="GO:0016491">
    <property type="term" value="F:oxidoreductase activity"/>
    <property type="evidence" value="ECO:0007669"/>
    <property type="project" value="UniProtKB-KW"/>
</dbReference>
<evidence type="ECO:0000256" key="3">
    <source>
        <dbReference type="ARBA" id="ARBA00023002"/>
    </source>
</evidence>
<dbReference type="AlphaFoldDB" id="A0AAF1BPI3"/>
<dbReference type="EMBL" id="CP086715">
    <property type="protein sequence ID" value="WOO79453.1"/>
    <property type="molecule type" value="Genomic_DNA"/>
</dbReference>
<evidence type="ECO:0000256" key="1">
    <source>
        <dbReference type="ARBA" id="ARBA00005725"/>
    </source>
</evidence>
<name>A0AAF1BPI3_9TREE</name>
<keyword evidence="6" id="KW-1185">Reference proteome</keyword>
<dbReference type="PANTHER" id="PTHR47706">
    <property type="entry name" value="NMRA-LIKE FAMILY PROTEIN"/>
    <property type="match status" value="1"/>
</dbReference>
<evidence type="ECO:0000256" key="2">
    <source>
        <dbReference type="ARBA" id="ARBA00022857"/>
    </source>
</evidence>
<evidence type="ECO:0000313" key="6">
    <source>
        <dbReference type="Proteomes" id="UP000827549"/>
    </source>
</evidence>
<accession>A0AAF1BPI3</accession>
<dbReference type="GeneID" id="87806221"/>
<evidence type="ECO:0000259" key="4">
    <source>
        <dbReference type="Pfam" id="PF13460"/>
    </source>
</evidence>
<dbReference type="PANTHER" id="PTHR47706:SF9">
    <property type="entry name" value="NMRA-LIKE DOMAIN-CONTAINING PROTEIN-RELATED"/>
    <property type="match status" value="1"/>
</dbReference>
<feature type="domain" description="NAD(P)-binding" evidence="4">
    <location>
        <begin position="11"/>
        <end position="84"/>
    </location>
</feature>
<dbReference type="InterPro" id="IPR016040">
    <property type="entry name" value="NAD(P)-bd_dom"/>
</dbReference>
<comment type="similarity">
    <text evidence="1">Belongs to the NmrA-type oxidoreductase family. Isoflavone reductase subfamily.</text>
</comment>
<dbReference type="InterPro" id="IPR051609">
    <property type="entry name" value="NmrA/Isoflavone_reductase-like"/>
</dbReference>
<proteinExistence type="inferred from homology"/>
<keyword evidence="2" id="KW-0521">NADP</keyword>
<gene>
    <name evidence="5" type="ORF">LOC62_02G002975</name>
</gene>
<reference evidence="5" key="1">
    <citation type="submission" date="2023-10" db="EMBL/GenBank/DDBJ databases">
        <authorList>
            <person name="Noh H."/>
        </authorList>
    </citation>
    <scope>NUCLEOTIDE SEQUENCE</scope>
    <source>
        <strain evidence="5">DUCC4014</strain>
    </source>
</reference>